<feature type="compositionally biased region" description="Polar residues" evidence="11">
    <location>
        <begin position="634"/>
        <end position="643"/>
    </location>
</feature>
<keyword evidence="7" id="KW-0805">Transcription regulation</keyword>
<evidence type="ECO:0000259" key="12">
    <source>
        <dbReference type="PROSITE" id="PS50089"/>
    </source>
</evidence>
<comment type="caution">
    <text evidence="14">The sequence shown here is derived from an EMBL/GenBank/DDBJ whole genome shotgun (WGS) entry which is preliminary data.</text>
</comment>
<keyword evidence="3" id="KW-0963">Cytoplasm</keyword>
<evidence type="ECO:0000256" key="11">
    <source>
        <dbReference type="SAM" id="MobiDB-lite"/>
    </source>
</evidence>
<dbReference type="EMBL" id="JABFUD020000025">
    <property type="protein sequence ID" value="KAI5059279.1"/>
    <property type="molecule type" value="Genomic_DNA"/>
</dbReference>
<evidence type="ECO:0000256" key="8">
    <source>
        <dbReference type="ARBA" id="ARBA00023163"/>
    </source>
</evidence>
<sequence length="793" mass="87310">MAPLEVYKPFTPPCTSPSALASTHDTSSSSSDDDSSAALAPRSRCMHPGRRLVHGRIYDSVLGVTCHWCRQKTVEDHVFCCHCNIAFCGGCLKNRHGEDIKVEMKDDVQWTCPKCRGGCGPGCNNCCNCGPCRKAQGLEPTGLLVHTARSRGFTNVHDYLIYQKTGECEEIIERRKHGKGWCQTDPSSFRKKQKRIESDKVDVSCRKRLNFTPNASQAEEKSPGNYISALQTKEVGLTANSHSVQALKSKEDEKVPPSASKDTVLIDKMLENDEKASMIVSKATVNLQLTPVQNKYIQKNLQSRAASVSEEGTLVQPKPEPESVPLQQATPSHAPVEPNSHKSVENCKFAVKQEPLDLDVHLKKGSNVLLKVKTEEVLLDHGSSASKHGQVSQHSKNPPSNFTVDKAIDQPVQKRNGSISQLKAEIRKQGLKPGRDGANLSANSQADKCDTPCCTFSLDPVVSSQSMDFHVSPGNSNFYLFPETNFHLYPETSASMLSNGKEVVDGQHLKSQDCKVKLESVSSEDAQCNMAQKVYMDVSCSGRPKVDNFVPLAAVKEEREDNWNAHCPPLPTKSTTQTNSLFGTVKVKTEREDFSFTIDPPSIFKDGRVKSKEETFAGTPVSKSICIDDDVEPQTLTTANPPETSAGLGKSSCGSFGDVSHLWKADDFKKKLEARVSEPFSREELETLTVAASHRKPIYKARETRQGCSQFVSEEEGHSYLDHHPDLAQQLEQCGGPIFRLSLLRGFFFWLEHASMLGAFKPWTSVSDTQENDDCIEIDGPDCAILAVVCSVD</sequence>
<accession>A0A9D4U242</accession>
<evidence type="ECO:0000256" key="6">
    <source>
        <dbReference type="ARBA" id="ARBA00022843"/>
    </source>
</evidence>
<feature type="region of interest" description="Disordered" evidence="11">
    <location>
        <begin position="308"/>
        <end position="341"/>
    </location>
</feature>
<keyword evidence="10" id="KW-0479">Metal-binding</keyword>
<keyword evidence="10" id="KW-0863">Zinc-finger</keyword>
<gene>
    <name evidence="13" type="ORF">GOP47_0025598</name>
    <name evidence="14" type="ORF">GOP47_0026076</name>
</gene>
<dbReference type="PANTHER" id="PTHR31169:SF34">
    <property type="entry name" value="ZINC-FINGER DOMAIN-CONTAINING PROTEIN"/>
    <property type="match status" value="1"/>
</dbReference>
<dbReference type="Pfam" id="PF10497">
    <property type="entry name" value="zf-4CXXC_R1"/>
    <property type="match status" value="1"/>
</dbReference>
<keyword evidence="15" id="KW-1185">Reference proteome</keyword>
<feature type="region of interest" description="Disordered" evidence="11">
    <location>
        <begin position="381"/>
        <end position="409"/>
    </location>
</feature>
<feature type="domain" description="RING-type" evidence="12">
    <location>
        <begin position="66"/>
        <end position="116"/>
    </location>
</feature>
<proteinExistence type="predicted"/>
<feature type="compositionally biased region" description="Polar residues" evidence="11">
    <location>
        <begin position="383"/>
        <end position="403"/>
    </location>
</feature>
<keyword evidence="5" id="KW-0597">Phosphoprotein</keyword>
<name>A0A9D4U242_ADICA</name>
<dbReference type="InterPro" id="IPR040221">
    <property type="entry name" value="CDCA7/CDA7L"/>
</dbReference>
<dbReference type="PROSITE" id="PS50089">
    <property type="entry name" value="ZF_RING_2"/>
    <property type="match status" value="1"/>
</dbReference>
<dbReference type="GO" id="GO:0005737">
    <property type="term" value="C:cytoplasm"/>
    <property type="evidence" value="ECO:0007669"/>
    <property type="project" value="UniProtKB-SubCell"/>
</dbReference>
<keyword evidence="6" id="KW-0832">Ubl conjugation</keyword>
<evidence type="ECO:0000313" key="13">
    <source>
        <dbReference type="EMBL" id="KAI5059279.1"/>
    </source>
</evidence>
<keyword evidence="9" id="KW-0539">Nucleus</keyword>
<feature type="region of interest" description="Disordered" evidence="11">
    <location>
        <begin position="632"/>
        <end position="651"/>
    </location>
</feature>
<organism evidence="14 15">
    <name type="scientific">Adiantum capillus-veneris</name>
    <name type="common">Maidenhair fern</name>
    <dbReference type="NCBI Taxonomy" id="13818"/>
    <lineage>
        <taxon>Eukaryota</taxon>
        <taxon>Viridiplantae</taxon>
        <taxon>Streptophyta</taxon>
        <taxon>Embryophyta</taxon>
        <taxon>Tracheophyta</taxon>
        <taxon>Polypodiopsida</taxon>
        <taxon>Polypodiidae</taxon>
        <taxon>Polypodiales</taxon>
        <taxon>Pteridineae</taxon>
        <taxon>Pteridaceae</taxon>
        <taxon>Vittarioideae</taxon>
        <taxon>Adiantum</taxon>
    </lineage>
</organism>
<keyword evidence="4" id="KW-1017">Isopeptide bond</keyword>
<dbReference type="InterPro" id="IPR018866">
    <property type="entry name" value="Znf-4CXXC_R1"/>
</dbReference>
<dbReference type="InterPro" id="IPR001841">
    <property type="entry name" value="Znf_RING"/>
</dbReference>
<dbReference type="PANTHER" id="PTHR31169">
    <property type="entry name" value="OS05G0300700 PROTEIN"/>
    <property type="match status" value="1"/>
</dbReference>
<feature type="compositionally biased region" description="Low complexity" evidence="11">
    <location>
        <begin position="18"/>
        <end position="40"/>
    </location>
</feature>
<keyword evidence="10" id="KW-0862">Zinc</keyword>
<feature type="region of interest" description="Disordered" evidence="11">
    <location>
        <begin position="11"/>
        <end position="41"/>
    </location>
</feature>
<dbReference type="AlphaFoldDB" id="A0A9D4U242"/>
<evidence type="ECO:0000256" key="2">
    <source>
        <dbReference type="ARBA" id="ARBA00004496"/>
    </source>
</evidence>
<dbReference type="GO" id="GO:0005634">
    <property type="term" value="C:nucleus"/>
    <property type="evidence" value="ECO:0007669"/>
    <property type="project" value="UniProtKB-SubCell"/>
</dbReference>
<evidence type="ECO:0000256" key="7">
    <source>
        <dbReference type="ARBA" id="ARBA00023015"/>
    </source>
</evidence>
<protein>
    <recommendedName>
        <fullName evidence="12">RING-type domain-containing protein</fullName>
    </recommendedName>
</protein>
<evidence type="ECO:0000313" key="14">
    <source>
        <dbReference type="EMBL" id="KAI5059757.1"/>
    </source>
</evidence>
<evidence type="ECO:0000256" key="3">
    <source>
        <dbReference type="ARBA" id="ARBA00022490"/>
    </source>
</evidence>
<evidence type="ECO:0000256" key="1">
    <source>
        <dbReference type="ARBA" id="ARBA00004123"/>
    </source>
</evidence>
<comment type="subcellular location">
    <subcellularLocation>
        <location evidence="2">Cytoplasm</location>
    </subcellularLocation>
    <subcellularLocation>
        <location evidence="1">Nucleus</location>
    </subcellularLocation>
</comment>
<evidence type="ECO:0000256" key="9">
    <source>
        <dbReference type="ARBA" id="ARBA00023242"/>
    </source>
</evidence>
<dbReference type="GO" id="GO:0006355">
    <property type="term" value="P:regulation of DNA-templated transcription"/>
    <property type="evidence" value="ECO:0007669"/>
    <property type="project" value="InterPro"/>
</dbReference>
<dbReference type="EMBL" id="JABFUD020000025">
    <property type="protein sequence ID" value="KAI5059757.1"/>
    <property type="molecule type" value="Genomic_DNA"/>
</dbReference>
<keyword evidence="8" id="KW-0804">Transcription</keyword>
<evidence type="ECO:0000313" key="15">
    <source>
        <dbReference type="Proteomes" id="UP000886520"/>
    </source>
</evidence>
<dbReference type="Proteomes" id="UP000886520">
    <property type="component" value="Chromosome 25"/>
</dbReference>
<evidence type="ECO:0000256" key="5">
    <source>
        <dbReference type="ARBA" id="ARBA00022553"/>
    </source>
</evidence>
<reference evidence="14" key="1">
    <citation type="submission" date="2021-01" db="EMBL/GenBank/DDBJ databases">
        <title>Adiantum capillus-veneris genome.</title>
        <authorList>
            <person name="Fang Y."/>
            <person name="Liao Q."/>
        </authorList>
    </citation>
    <scope>NUCLEOTIDE SEQUENCE</scope>
    <source>
        <strain evidence="14">H3</strain>
        <tissue evidence="14">Leaf</tissue>
    </source>
</reference>
<evidence type="ECO:0000256" key="10">
    <source>
        <dbReference type="PROSITE-ProRule" id="PRU00175"/>
    </source>
</evidence>
<evidence type="ECO:0000256" key="4">
    <source>
        <dbReference type="ARBA" id="ARBA00022499"/>
    </source>
</evidence>
<dbReference type="OrthoDB" id="298344at2759"/>
<dbReference type="GO" id="GO:0008270">
    <property type="term" value="F:zinc ion binding"/>
    <property type="evidence" value="ECO:0007669"/>
    <property type="project" value="UniProtKB-KW"/>
</dbReference>